<dbReference type="AlphaFoldDB" id="A0A6L5G4G8"/>
<proteinExistence type="predicted"/>
<organism evidence="2 3">
    <name type="scientific">Glycomyces albidus</name>
    <dbReference type="NCBI Taxonomy" id="2656774"/>
    <lineage>
        <taxon>Bacteria</taxon>
        <taxon>Bacillati</taxon>
        <taxon>Actinomycetota</taxon>
        <taxon>Actinomycetes</taxon>
        <taxon>Glycomycetales</taxon>
        <taxon>Glycomycetaceae</taxon>
        <taxon>Glycomyces</taxon>
    </lineage>
</organism>
<keyword evidence="3" id="KW-1185">Reference proteome</keyword>
<accession>A0A6L5G4G8</accession>
<feature type="compositionally biased region" description="Acidic residues" evidence="1">
    <location>
        <begin position="186"/>
        <end position="198"/>
    </location>
</feature>
<dbReference type="Proteomes" id="UP000477750">
    <property type="component" value="Unassembled WGS sequence"/>
</dbReference>
<sequence length="379" mass="42387">MPPKTRIAAALAIPLAAAGCSWFEPEAEDLDFAEYEQQLTETYNESVRLSAELDAAEHRIIQSCLEAQGFTVHDPSEFIVFEEERDSFMDQPPYLWFLPTAEEAERRGFWQWAELGTEDVEDGEALAAENEAFKTGMGWLVFDAEDLEPQEGPEFDTLSEDERFAWYVAYGGEAWATAMQPELAGVEEPETGEDDEGEAGNPPLGGCKLEMIEAVYGGLEEGEDEYSVRPDQPDGNWSAMNERYREGTAEAENAFLDCLDGRGHAGWEFYEGQILVHSYLVEAGDGEYPLTSYPDAGVRWPDPPTDVPDEGDAQGWLDFERALAVDFAECGDESGFRKAAEHAWQQAQLRYYLDIEGATFAWQAEMRDLIERAQEVIGG</sequence>
<dbReference type="PROSITE" id="PS51257">
    <property type="entry name" value="PROKAR_LIPOPROTEIN"/>
    <property type="match status" value="1"/>
</dbReference>
<dbReference type="RefSeq" id="WP_153023682.1">
    <property type="nucleotide sequence ID" value="NZ_WIAO01000002.1"/>
</dbReference>
<protein>
    <submittedName>
        <fullName evidence="2">Uncharacterized protein</fullName>
    </submittedName>
</protein>
<dbReference type="EMBL" id="WIAO01000002">
    <property type="protein sequence ID" value="MQM24521.1"/>
    <property type="molecule type" value="Genomic_DNA"/>
</dbReference>
<name>A0A6L5G4G8_9ACTN</name>
<reference evidence="2 3" key="1">
    <citation type="submission" date="2019-10" db="EMBL/GenBank/DDBJ databases">
        <title>Glycomyces albidus sp. nov., a novel actinomycete isolated from rhizosphere soil of wheat (Triticum aestivum L.).</title>
        <authorList>
            <person name="Qian L."/>
        </authorList>
    </citation>
    <scope>NUCLEOTIDE SEQUENCE [LARGE SCALE GENOMIC DNA]</scope>
    <source>
        <strain evidence="2 3">NEAU-7082</strain>
    </source>
</reference>
<evidence type="ECO:0000256" key="1">
    <source>
        <dbReference type="SAM" id="MobiDB-lite"/>
    </source>
</evidence>
<evidence type="ECO:0000313" key="3">
    <source>
        <dbReference type="Proteomes" id="UP000477750"/>
    </source>
</evidence>
<gene>
    <name evidence="2" type="ORF">GFD30_02825</name>
</gene>
<feature type="region of interest" description="Disordered" evidence="1">
    <location>
        <begin position="186"/>
        <end position="206"/>
    </location>
</feature>
<evidence type="ECO:0000313" key="2">
    <source>
        <dbReference type="EMBL" id="MQM24521.1"/>
    </source>
</evidence>
<comment type="caution">
    <text evidence="2">The sequence shown here is derived from an EMBL/GenBank/DDBJ whole genome shotgun (WGS) entry which is preliminary data.</text>
</comment>